<feature type="transmembrane region" description="Helical" evidence="1">
    <location>
        <begin position="53"/>
        <end position="76"/>
    </location>
</feature>
<accession>A0A9X9HUG5</accession>
<sequence>MEQKRKRPILLQVIVGMMVVAAVLWPVVVWQYIKDVGFEAISEAYESTSGRWGWFEFWLGNFHLLVQVILMLVSAVGLWRGKDWARRLWLYGCILYIVYNMVGYLVSPRNGFPLLDVIIRVVICYSLFCLHPKDYFQTQENKT</sequence>
<evidence type="ECO:0000256" key="1">
    <source>
        <dbReference type="SAM" id="Phobius"/>
    </source>
</evidence>
<keyword evidence="1" id="KW-0812">Transmembrane</keyword>
<dbReference type="RefSeq" id="WP_188212075.1">
    <property type="nucleotide sequence ID" value="NZ_CP073115.1"/>
</dbReference>
<organism evidence="2 3">
    <name type="scientific">Neisseria subflava</name>
    <dbReference type="NCBI Taxonomy" id="28449"/>
    <lineage>
        <taxon>Bacteria</taxon>
        <taxon>Pseudomonadati</taxon>
        <taxon>Pseudomonadota</taxon>
        <taxon>Betaproteobacteria</taxon>
        <taxon>Neisseriales</taxon>
        <taxon>Neisseriaceae</taxon>
        <taxon>Neisseria</taxon>
    </lineage>
</organism>
<protein>
    <submittedName>
        <fullName evidence="2">Uncharacterized protein</fullName>
    </submittedName>
</protein>
<dbReference type="AlphaFoldDB" id="A0A9X9HUG5"/>
<feature type="transmembrane region" description="Helical" evidence="1">
    <location>
        <begin position="112"/>
        <end position="130"/>
    </location>
</feature>
<evidence type="ECO:0000313" key="3">
    <source>
        <dbReference type="Proteomes" id="UP001057296"/>
    </source>
</evidence>
<feature type="transmembrane region" description="Helical" evidence="1">
    <location>
        <begin position="88"/>
        <end position="106"/>
    </location>
</feature>
<evidence type="ECO:0000313" key="2">
    <source>
        <dbReference type="EMBL" id="UTG70028.1"/>
    </source>
</evidence>
<keyword evidence="1" id="KW-1133">Transmembrane helix</keyword>
<feature type="transmembrane region" description="Helical" evidence="1">
    <location>
        <begin position="9"/>
        <end position="33"/>
    </location>
</feature>
<keyword evidence="1" id="KW-0472">Membrane</keyword>
<gene>
    <name evidence="2" type="ORF">KCG54_01325</name>
</gene>
<dbReference type="Proteomes" id="UP001057296">
    <property type="component" value="Chromosome"/>
</dbReference>
<proteinExistence type="predicted"/>
<name>A0A9X9HUG5_NEISU</name>
<reference evidence="2" key="1">
    <citation type="submission" date="2021-04" db="EMBL/GenBank/DDBJ databases">
        <title>Characterizing Neisseria spp. as novel respiratory pathobionts in bronchiectasis.</title>
        <authorList>
            <person name="Li L."/>
            <person name="Mac Aogain M."/>
            <person name="Xu T."/>
            <person name="Jaggi T.K."/>
            <person name="Chan L.Y."/>
            <person name="Keir H.R."/>
            <person name="Dicker A.J."/>
            <person name="Qu J."/>
            <person name="Liu Y."/>
            <person name="Chen H.S."/>
            <person name="Koh M.S."/>
            <person name="Ong T.H."/>
            <person name="Lim A.Y.H."/>
            <person name="Abisheganaden J."/>
            <person name="Low T.B."/>
            <person name="Oliver B.G."/>
            <person name="Tan N.S."/>
            <person name="Fang M."/>
            <person name="Chalmers J.D."/>
            <person name="Chotirmall S.H."/>
        </authorList>
    </citation>
    <scope>NUCLEOTIDE SEQUENCE</scope>
    <source>
        <strain evidence="2">TT0077</strain>
    </source>
</reference>
<dbReference type="EMBL" id="CP073115">
    <property type="protein sequence ID" value="UTG70028.1"/>
    <property type="molecule type" value="Genomic_DNA"/>
</dbReference>